<feature type="compositionally biased region" description="Acidic residues" evidence="1">
    <location>
        <begin position="168"/>
        <end position="180"/>
    </location>
</feature>
<dbReference type="AlphaFoldDB" id="A0A2G5BFG7"/>
<organism evidence="2 3">
    <name type="scientific">Coemansia reversa (strain ATCC 12441 / NRRL 1564)</name>
    <dbReference type="NCBI Taxonomy" id="763665"/>
    <lineage>
        <taxon>Eukaryota</taxon>
        <taxon>Fungi</taxon>
        <taxon>Fungi incertae sedis</taxon>
        <taxon>Zoopagomycota</taxon>
        <taxon>Kickxellomycotina</taxon>
        <taxon>Kickxellomycetes</taxon>
        <taxon>Kickxellales</taxon>
        <taxon>Kickxellaceae</taxon>
        <taxon>Coemansia</taxon>
    </lineage>
</organism>
<dbReference type="EMBL" id="KZ303494">
    <property type="protein sequence ID" value="PIA17467.1"/>
    <property type="molecule type" value="Genomic_DNA"/>
</dbReference>
<dbReference type="OrthoDB" id="5573535at2759"/>
<feature type="region of interest" description="Disordered" evidence="1">
    <location>
        <begin position="1"/>
        <end position="40"/>
    </location>
</feature>
<name>A0A2G5BFG7_COERN</name>
<evidence type="ECO:0000313" key="2">
    <source>
        <dbReference type="EMBL" id="PIA17467.1"/>
    </source>
</evidence>
<gene>
    <name evidence="2" type="ORF">COEREDRAFT_7426</name>
</gene>
<keyword evidence="3" id="KW-1185">Reference proteome</keyword>
<protein>
    <submittedName>
        <fullName evidence="2">Uncharacterized protein</fullName>
    </submittedName>
</protein>
<dbReference type="Proteomes" id="UP000242474">
    <property type="component" value="Unassembled WGS sequence"/>
</dbReference>
<accession>A0A2G5BFG7</accession>
<proteinExistence type="predicted"/>
<evidence type="ECO:0000313" key="3">
    <source>
        <dbReference type="Proteomes" id="UP000242474"/>
    </source>
</evidence>
<evidence type="ECO:0000256" key="1">
    <source>
        <dbReference type="SAM" id="MobiDB-lite"/>
    </source>
</evidence>
<feature type="compositionally biased region" description="Low complexity" evidence="1">
    <location>
        <begin position="7"/>
        <end position="23"/>
    </location>
</feature>
<sequence>MTTHNGSGSSSSKRAASTSATTALPRETTKRARKTPIGHASDCTDSDCLGCADGGIDLGQDVANLSASELSAMAEQEEAAGTDRAVVNKLYETALEKFAGEKSLVHAWTLLRLAESVDFSEYAMQAKTMVEKIAAAGNYEKGQALLIQGRARVAAVCLDQANWRDPLNEDSEESDNDSDNYETANAGGSSSDSSYKRISGEQSLKQGLDEISEGLKLIGKDSIAVTVETVASLTTRYERRLLVKWLRLRIMDTALSIAYSFLDWDTQRNGKTLDRASDNQDPVFDLSVVACKAAVYWALAATDCKIQGSRIEARVEPATRFLETASSNLECCKLRAQILIALSTVLDEEDSVVEAFDSAVGALQQAYRISPNDKDVISQLEDLGVDV</sequence>
<feature type="region of interest" description="Disordered" evidence="1">
    <location>
        <begin position="166"/>
        <end position="196"/>
    </location>
</feature>
<reference evidence="2 3" key="1">
    <citation type="journal article" date="2015" name="Genome Biol. Evol.">
        <title>Phylogenomic analyses indicate that early fungi evolved digesting cell walls of algal ancestors of land plants.</title>
        <authorList>
            <person name="Chang Y."/>
            <person name="Wang S."/>
            <person name="Sekimoto S."/>
            <person name="Aerts A.L."/>
            <person name="Choi C."/>
            <person name="Clum A."/>
            <person name="LaButti K.M."/>
            <person name="Lindquist E.A."/>
            <person name="Yee Ngan C."/>
            <person name="Ohm R.A."/>
            <person name="Salamov A.A."/>
            <person name="Grigoriev I.V."/>
            <person name="Spatafora J.W."/>
            <person name="Berbee M.L."/>
        </authorList>
    </citation>
    <scope>NUCLEOTIDE SEQUENCE [LARGE SCALE GENOMIC DNA]</scope>
    <source>
        <strain evidence="2 3">NRRL 1564</strain>
    </source>
</reference>
<feature type="compositionally biased region" description="Polar residues" evidence="1">
    <location>
        <begin position="181"/>
        <end position="193"/>
    </location>
</feature>